<dbReference type="RefSeq" id="WP_329500319.1">
    <property type="nucleotide sequence ID" value="NZ_CP108460.1"/>
</dbReference>
<organism evidence="2 3">
    <name type="scientific">Kitasatospora herbaricolor</name>
    <dbReference type="NCBI Taxonomy" id="68217"/>
    <lineage>
        <taxon>Bacteria</taxon>
        <taxon>Bacillati</taxon>
        <taxon>Actinomycetota</taxon>
        <taxon>Actinomycetes</taxon>
        <taxon>Kitasatosporales</taxon>
        <taxon>Streptomycetaceae</taxon>
        <taxon>Kitasatospora</taxon>
    </lineage>
</organism>
<dbReference type="Gene3D" id="1.20.1260.20">
    <property type="entry name" value="PPE superfamily"/>
    <property type="match status" value="1"/>
</dbReference>
<feature type="domain" description="DUF1023" evidence="1">
    <location>
        <begin position="313"/>
        <end position="494"/>
    </location>
</feature>
<dbReference type="InterPro" id="IPR038332">
    <property type="entry name" value="PPE_sf"/>
</dbReference>
<sequence length="591" mass="61204">MDIAALRDARPGELYGAADAYDQLHTAFQEHTSSWQRGTADRVHGSQWTGQAATGAIASIDGTTGKLQAAGIELGLIGAVLRDGAEAFELARAKLLQALADARAKGLSVNELGDVGWEPLDPRSRHDPDAAGYERTQKAAAQDIGDRITLALREAAEADRTTAERLRCYTGNATSQAGLDLATASGDLAAAALGGPGPLYAKGLPPEGATPTQVNSWWRGLTPDEQQRLSAAHPEQLGNRDGIPADVRDRANRKVLDDAYDRLGAKSPRTEDEEKRYQRARTLKLRLQQDDALAADPGADHPRDYLLGYGDEGQGRAVLSFGDPDTATDVSVHVPGMTTTVSSVGVGNRADAGANEGDNALNVWRATRAQQGPGGSAASIVWLGYDAPPGMSDAASGDRGKAGAPAYANFLTGIRASHGGDRPPHITSIGHSYGSYLVGQATMLSTRHRDGYLPPDDVIIVGSPGAGAAKAADLGLPGRVWVGAATYDGVTDLPSKNEVAGGLVGSIFGPVGTVVGAGIGHATDSDELWLGSDPADADFGGKRFSVADGSVAHPQDTHLEYLTPQNGGPSLANIGAVVAGHGDRAQLVAGR</sequence>
<keyword evidence="2" id="KW-0378">Hydrolase</keyword>
<keyword evidence="3" id="KW-1185">Reference proteome</keyword>
<dbReference type="Proteomes" id="UP001432014">
    <property type="component" value="Chromosome"/>
</dbReference>
<evidence type="ECO:0000313" key="3">
    <source>
        <dbReference type="Proteomes" id="UP001432014"/>
    </source>
</evidence>
<proteinExistence type="predicted"/>
<dbReference type="EMBL" id="CP108482">
    <property type="protein sequence ID" value="WUS55106.1"/>
    <property type="molecule type" value="Genomic_DNA"/>
</dbReference>
<reference evidence="2 3" key="1">
    <citation type="submission" date="2022-10" db="EMBL/GenBank/DDBJ databases">
        <title>The complete genomes of actinobacterial strains from the NBC collection.</title>
        <authorList>
            <person name="Joergensen T.S."/>
            <person name="Alvarez Arevalo M."/>
            <person name="Sterndorff E.B."/>
            <person name="Faurdal D."/>
            <person name="Vuksanovic O."/>
            <person name="Mourched A.-S."/>
            <person name="Charusanti P."/>
            <person name="Shaw S."/>
            <person name="Blin K."/>
            <person name="Weber T."/>
        </authorList>
    </citation>
    <scope>NUCLEOTIDE SEQUENCE [LARGE SCALE GENOMIC DNA]</scope>
    <source>
        <strain evidence="2 3">NBC_01247</strain>
    </source>
</reference>
<accession>A0ABZ1W2P6</accession>
<name>A0ABZ1W2P6_9ACTN</name>
<protein>
    <submittedName>
        <fullName evidence="2">Alpha/beta hydrolase family protein</fullName>
    </submittedName>
</protein>
<evidence type="ECO:0000259" key="1">
    <source>
        <dbReference type="Pfam" id="PF06259"/>
    </source>
</evidence>
<dbReference type="GO" id="GO:0016787">
    <property type="term" value="F:hydrolase activity"/>
    <property type="evidence" value="ECO:0007669"/>
    <property type="project" value="UniProtKB-KW"/>
</dbReference>
<gene>
    <name evidence="2" type="ORF">OG469_06000</name>
</gene>
<dbReference type="Pfam" id="PF06259">
    <property type="entry name" value="Abhydrolase_8"/>
    <property type="match status" value="1"/>
</dbReference>
<dbReference type="SUPFAM" id="SSF140459">
    <property type="entry name" value="PE/PPE dimer-like"/>
    <property type="match status" value="1"/>
</dbReference>
<dbReference type="InterPro" id="IPR010427">
    <property type="entry name" value="DUF1023"/>
</dbReference>
<evidence type="ECO:0000313" key="2">
    <source>
        <dbReference type="EMBL" id="WUS55106.1"/>
    </source>
</evidence>